<comment type="caution">
    <text evidence="2">The sequence shown here is derived from an EMBL/GenBank/DDBJ whole genome shotgun (WGS) entry which is preliminary data.</text>
</comment>
<evidence type="ECO:0000313" key="2">
    <source>
        <dbReference type="EMBL" id="KAF8774084.1"/>
    </source>
</evidence>
<dbReference type="GO" id="GO:0005634">
    <property type="term" value="C:nucleus"/>
    <property type="evidence" value="ECO:0007669"/>
    <property type="project" value="TreeGrafter"/>
</dbReference>
<protein>
    <submittedName>
        <fullName evidence="2">Protein CREBRF like protein</fullName>
    </submittedName>
</protein>
<dbReference type="Proteomes" id="UP000807504">
    <property type="component" value="Unassembled WGS sequence"/>
</dbReference>
<reference evidence="2" key="2">
    <citation type="submission" date="2020-06" db="EMBL/GenBank/DDBJ databases">
        <authorList>
            <person name="Sheffer M."/>
        </authorList>
    </citation>
    <scope>NUCLEOTIDE SEQUENCE</scope>
</reference>
<evidence type="ECO:0000256" key="1">
    <source>
        <dbReference type="SAM" id="MobiDB-lite"/>
    </source>
</evidence>
<dbReference type="EMBL" id="JABXBU010002227">
    <property type="protein sequence ID" value="KAF8774084.1"/>
    <property type="molecule type" value="Genomic_DNA"/>
</dbReference>
<dbReference type="PANTHER" id="PTHR21552">
    <property type="entry name" value="ADULT RETINA PROTEIN"/>
    <property type="match status" value="1"/>
</dbReference>
<dbReference type="OMA" id="ENFYCHQ"/>
<feature type="compositionally biased region" description="Acidic residues" evidence="1">
    <location>
        <begin position="374"/>
        <end position="395"/>
    </location>
</feature>
<organism evidence="2 3">
    <name type="scientific">Argiope bruennichi</name>
    <name type="common">Wasp spider</name>
    <name type="synonym">Aranea bruennichi</name>
    <dbReference type="NCBI Taxonomy" id="94029"/>
    <lineage>
        <taxon>Eukaryota</taxon>
        <taxon>Metazoa</taxon>
        <taxon>Ecdysozoa</taxon>
        <taxon>Arthropoda</taxon>
        <taxon>Chelicerata</taxon>
        <taxon>Arachnida</taxon>
        <taxon>Araneae</taxon>
        <taxon>Araneomorphae</taxon>
        <taxon>Entelegynae</taxon>
        <taxon>Araneoidea</taxon>
        <taxon>Araneidae</taxon>
        <taxon>Argiope</taxon>
    </lineage>
</organism>
<feature type="region of interest" description="Disordered" evidence="1">
    <location>
        <begin position="342"/>
        <end position="395"/>
    </location>
</feature>
<name>A0A8T0EKY4_ARGBR</name>
<dbReference type="OrthoDB" id="8931646at2759"/>
<dbReference type="GO" id="GO:0000981">
    <property type="term" value="F:DNA-binding transcription factor activity, RNA polymerase II-specific"/>
    <property type="evidence" value="ECO:0007669"/>
    <property type="project" value="TreeGrafter"/>
</dbReference>
<dbReference type="GO" id="GO:0000977">
    <property type="term" value="F:RNA polymerase II transcription regulatory region sequence-specific DNA binding"/>
    <property type="evidence" value="ECO:0007669"/>
    <property type="project" value="TreeGrafter"/>
</dbReference>
<dbReference type="InterPro" id="IPR039165">
    <property type="entry name" value="CREBRF"/>
</dbReference>
<evidence type="ECO:0000313" key="3">
    <source>
        <dbReference type="Proteomes" id="UP000807504"/>
    </source>
</evidence>
<feature type="compositionally biased region" description="Low complexity" evidence="1">
    <location>
        <begin position="348"/>
        <end position="373"/>
    </location>
</feature>
<keyword evidence="3" id="KW-1185">Reference proteome</keyword>
<dbReference type="AlphaFoldDB" id="A0A8T0EKY4"/>
<reference evidence="2" key="1">
    <citation type="journal article" date="2020" name="bioRxiv">
        <title>Chromosome-level reference genome of the European wasp spider Argiope bruennichi: a resource for studies on range expansion and evolutionary adaptation.</title>
        <authorList>
            <person name="Sheffer M.M."/>
            <person name="Hoppe A."/>
            <person name="Krehenwinkel H."/>
            <person name="Uhl G."/>
            <person name="Kuss A.W."/>
            <person name="Jensen L."/>
            <person name="Jensen C."/>
            <person name="Gillespie R.G."/>
            <person name="Hoff K.J."/>
            <person name="Prost S."/>
        </authorList>
    </citation>
    <scope>NUCLEOTIDE SEQUENCE</scope>
</reference>
<gene>
    <name evidence="2" type="ORF">HNY73_016678</name>
</gene>
<accession>A0A8T0EKY4</accession>
<proteinExistence type="predicted"/>
<sequence>MEKWKISAEIDSALSGMDISQISELATAIMDSWTSSSGPELITASQGLGIQSPEQINKAFGTTIKQEVPGEYDFPGVIPIQGYLQGHVNSSASEQVPMDDFDPLESFSFWDGENFYSHQDYEACTASTSDMPMENVMPTLPEYIGEDDMTRDDNFPIKDSDFLHNNPTLAELNSCGETVFDYSANNSFIAEDNTFPLIPDNLSKSFPASESHFVASPVSSSIPNSSFASGLNYIPSSGFMDVKQNVQPSLSSSCPVPSRMMPSSQQFLSACEDKFPLCPQNSPASDSFFASRLNPVSETKSSIPLNTCGVTSPLMVAQSNRLQDSNLLSSSAPPDVTMASYFPKIKSEPPSSSPGPRSITERSLSGFSSLSLSNDDESGSFFDDEDDDDDFSSDEDVYQYESDDLLSTSWPSGKEEKSCQHRKHRYFWQYNLQSRGSKTQSILPRRESLDPYVLDDAYDPVFAEECTLPVKHSGKARRGDGNDLTPDPRKLFNIGVELKKLNKLIYNISPNEGGSSHGKPLSRKEKNKLASRVCRLKKKAQHEANKIKLYGLQQEHKKLINILIETRELLRYKIENLHDQKVSNCSKKLEAFLAANEPHRVAGNTATFVNEVLEKVAKGEPDGGLGRL</sequence>
<dbReference type="PANTHER" id="PTHR21552:SF2">
    <property type="entry name" value="CREB3 REGULATORY FACTOR"/>
    <property type="match status" value="1"/>
</dbReference>
<dbReference type="GO" id="GO:0006986">
    <property type="term" value="P:response to unfolded protein"/>
    <property type="evidence" value="ECO:0007669"/>
    <property type="project" value="InterPro"/>
</dbReference>
<dbReference type="CDD" id="cd14809">
    <property type="entry name" value="bZIP_AUREO-like"/>
    <property type="match status" value="1"/>
</dbReference>